<dbReference type="OrthoDB" id="7210355at2"/>
<dbReference type="RefSeq" id="WP_109099834.1">
    <property type="nucleotide sequence ID" value="NZ_QDKQ01000024.1"/>
</dbReference>
<name>A0A2T9K9X4_9CAUL</name>
<keyword evidence="1" id="KW-0472">Membrane</keyword>
<evidence type="ECO:0008006" key="4">
    <source>
        <dbReference type="Google" id="ProtNLM"/>
    </source>
</evidence>
<keyword evidence="1" id="KW-0812">Transmembrane</keyword>
<feature type="transmembrane region" description="Helical" evidence="1">
    <location>
        <begin position="174"/>
        <end position="193"/>
    </location>
</feature>
<dbReference type="EMBL" id="QDKQ01000024">
    <property type="protein sequence ID" value="PVM92726.1"/>
    <property type="molecule type" value="Genomic_DNA"/>
</dbReference>
<feature type="transmembrane region" description="Helical" evidence="1">
    <location>
        <begin position="148"/>
        <end position="168"/>
    </location>
</feature>
<evidence type="ECO:0000256" key="1">
    <source>
        <dbReference type="SAM" id="Phobius"/>
    </source>
</evidence>
<protein>
    <recommendedName>
        <fullName evidence="4">DUF4386 family protein</fullName>
    </recommendedName>
</protein>
<accession>A0A2T9K9X4</accession>
<feature type="transmembrane region" description="Helical" evidence="1">
    <location>
        <begin position="63"/>
        <end position="84"/>
    </location>
</feature>
<feature type="transmembrane region" description="Helical" evidence="1">
    <location>
        <begin position="123"/>
        <end position="141"/>
    </location>
</feature>
<dbReference type="AlphaFoldDB" id="A0A2T9K9X4"/>
<keyword evidence="3" id="KW-1185">Reference proteome</keyword>
<evidence type="ECO:0000313" key="3">
    <source>
        <dbReference type="Proteomes" id="UP000245073"/>
    </source>
</evidence>
<dbReference type="Proteomes" id="UP000245073">
    <property type="component" value="Unassembled WGS sequence"/>
</dbReference>
<reference evidence="2 3" key="1">
    <citation type="submission" date="2018-04" db="EMBL/GenBank/DDBJ databases">
        <title>The genome sequence of Caulobacter sp. 744.</title>
        <authorList>
            <person name="Gao J."/>
            <person name="Sun J."/>
        </authorList>
    </citation>
    <scope>NUCLEOTIDE SEQUENCE [LARGE SCALE GENOMIC DNA]</scope>
    <source>
        <strain evidence="2 3">774</strain>
    </source>
</reference>
<organism evidence="2 3">
    <name type="scientific">Caulobacter endophyticus</name>
    <dbReference type="NCBI Taxonomy" id="2172652"/>
    <lineage>
        <taxon>Bacteria</taxon>
        <taxon>Pseudomonadati</taxon>
        <taxon>Pseudomonadota</taxon>
        <taxon>Alphaproteobacteria</taxon>
        <taxon>Caulobacterales</taxon>
        <taxon>Caulobacteraceae</taxon>
        <taxon>Caulobacter</taxon>
    </lineage>
</organism>
<proteinExistence type="predicted"/>
<evidence type="ECO:0000313" key="2">
    <source>
        <dbReference type="EMBL" id="PVM92726.1"/>
    </source>
</evidence>
<sequence>MTLIIGWLAYIGLMAVHPSHTGGPSLGHIDLNDAVHWTGLIIAPLLAYGYFETSRHLELSRPLPVLALCVMTFSLLAGMGAGVMSGLVQPQISQAAIDGEMSPDLLRALRHQTYWINQGFASIHYALGAIGIGIYGLAWMGRSGGRRIAIGGLAVSGLFLAWLATGTWRPDLHGALFATLAIGAWSIASALAMRREVNDRDPA</sequence>
<comment type="caution">
    <text evidence="2">The sequence shown here is derived from an EMBL/GenBank/DDBJ whole genome shotgun (WGS) entry which is preliminary data.</text>
</comment>
<keyword evidence="1" id="KW-1133">Transmembrane helix</keyword>
<feature type="transmembrane region" description="Helical" evidence="1">
    <location>
        <begin position="34"/>
        <end position="51"/>
    </location>
</feature>
<gene>
    <name evidence="2" type="ORF">DDF67_04980</name>
</gene>